<dbReference type="GO" id="GO:0006313">
    <property type="term" value="P:DNA transposition"/>
    <property type="evidence" value="ECO:0007669"/>
    <property type="project" value="InterPro"/>
</dbReference>
<evidence type="ECO:0000313" key="2">
    <source>
        <dbReference type="Proteomes" id="UP000009026"/>
    </source>
</evidence>
<keyword evidence="2" id="KW-1185">Reference proteome</keyword>
<dbReference type="KEGG" id="mym:A176_000170"/>
<dbReference type="EMBL" id="CP012109">
    <property type="protein sequence ID" value="AKQ63258.1"/>
    <property type="molecule type" value="Genomic_DNA"/>
</dbReference>
<dbReference type="GO" id="GO:0003677">
    <property type="term" value="F:DNA binding"/>
    <property type="evidence" value="ECO:0007669"/>
    <property type="project" value="InterPro"/>
</dbReference>
<accession>A0A0H4WNW2</accession>
<evidence type="ECO:0000313" key="1">
    <source>
        <dbReference type="EMBL" id="AKQ63258.1"/>
    </source>
</evidence>
<name>A0A0H4WNW2_9BACT</name>
<sequence>MQKKEAVLRVLKGEEPGALSRELGVAAAVLSEWREMFVAGAEANLKRREPEPTDDEVLRLKAMVGELMLKNEMLAEKARLLEGNAQGMPLRK</sequence>
<gene>
    <name evidence="1" type="ORF">A176_000170</name>
</gene>
<dbReference type="AlphaFoldDB" id="A0A0H4WNW2"/>
<dbReference type="Proteomes" id="UP000009026">
    <property type="component" value="Chromosome"/>
</dbReference>
<reference evidence="1 2" key="1">
    <citation type="journal article" date="2016" name="PLoS ONE">
        <title>Complete Genome Sequence and Comparative Genomics of a Novel Myxobacterium Myxococcus hansupus.</title>
        <authorList>
            <person name="Sharma G."/>
            <person name="Narwani T."/>
            <person name="Subramanian S."/>
        </authorList>
    </citation>
    <scope>NUCLEOTIDE SEQUENCE [LARGE SCALE GENOMIC DNA]</scope>
    <source>
        <strain evidence="2">mixupus</strain>
    </source>
</reference>
<dbReference type="eggNOG" id="ENOG5033JKH">
    <property type="taxonomic scope" value="Bacteria"/>
</dbReference>
<dbReference type="GO" id="GO:0004803">
    <property type="term" value="F:transposase activity"/>
    <property type="evidence" value="ECO:0007669"/>
    <property type="project" value="InterPro"/>
</dbReference>
<dbReference type="STRING" id="1297742.A176_000170"/>
<organism evidence="1 2">
    <name type="scientific">Pseudomyxococcus hansupus</name>
    <dbReference type="NCBI Taxonomy" id="1297742"/>
    <lineage>
        <taxon>Bacteria</taxon>
        <taxon>Pseudomonadati</taxon>
        <taxon>Myxococcota</taxon>
        <taxon>Myxococcia</taxon>
        <taxon>Myxococcales</taxon>
        <taxon>Cystobacterineae</taxon>
        <taxon>Myxococcaceae</taxon>
        <taxon>Pseudomyxococcus</taxon>
    </lineage>
</organism>
<dbReference type="InterPro" id="IPR002514">
    <property type="entry name" value="Transposase_8"/>
</dbReference>
<dbReference type="PATRIC" id="fig|1297742.4.peg.177"/>
<dbReference type="Pfam" id="PF01527">
    <property type="entry name" value="HTH_Tnp_1"/>
    <property type="match status" value="1"/>
</dbReference>
<proteinExistence type="predicted"/>
<protein>
    <submittedName>
        <fullName evidence="1">ISGsu7, transposase OrfA</fullName>
    </submittedName>
</protein>